<feature type="region of interest" description="Disordered" evidence="1">
    <location>
        <begin position="240"/>
        <end position="377"/>
    </location>
</feature>
<feature type="compositionally biased region" description="Basic residues" evidence="1">
    <location>
        <begin position="328"/>
        <end position="339"/>
    </location>
</feature>
<feature type="compositionally biased region" description="Low complexity" evidence="1">
    <location>
        <begin position="508"/>
        <end position="518"/>
    </location>
</feature>
<sequence>VKAETEISIKKPESYKNKNEENVRSVDDLTKLEPQVNHGAQFSGELSESEISRLIDTYVEANRVNYAELHSLEDLWSLVHDAAPMDKVGWQPEQTLKDALMTSLQNALPFNDAHWWQNHIEFLIKLWKRELDLECRSKVRKQLLLAVEMEMPLAANGQQQKLPLQTETKVANAGETAETTTTTFTTAEHSSSTSLHPPQKSSTYEPPPASPKPKRKGAGKRALIELMGVGAFLANVQKEHAVSAPEKSSDDDDDQSGVDDKGTSFKRKASKVNLPLVPSSSAPAPKRPRGRRSSSCESGEASSTSSEDGDGGKHRDGSASSDDDRGGTVHHKSRSRRRASAVATASPPPPPPARNRSERRQQQQQRDDLRTHGDDQCDRRVVQQANDLHSSQNIEHPAEYDQPIAQVPPPPPAQQQQQTWMAQMMPAMMQQFMPMMSQMFQNRMPAASAINTPQFQQQFMQLYQQVQSQIASGTMAASSAMSALSSNPMFAQLAQRMGAASTSSTATQQMLPQQQQHQVPYGSAGLGPGYHYR</sequence>
<feature type="compositionally biased region" description="Low complexity" evidence="1">
    <location>
        <begin position="173"/>
        <end position="194"/>
    </location>
</feature>
<keyword evidence="2" id="KW-1185">Reference proteome</keyword>
<feature type="compositionally biased region" description="Polar residues" evidence="1">
    <location>
        <begin position="195"/>
        <end position="204"/>
    </location>
</feature>
<reference evidence="3" key="1">
    <citation type="submission" date="2022-11" db="UniProtKB">
        <authorList>
            <consortium name="WormBaseParasite"/>
        </authorList>
    </citation>
    <scope>IDENTIFICATION</scope>
</reference>
<name>A0A915KUI1_ROMCU</name>
<feature type="region of interest" description="Disordered" evidence="1">
    <location>
        <begin position="501"/>
        <end position="533"/>
    </location>
</feature>
<organism evidence="2 3">
    <name type="scientific">Romanomermis culicivorax</name>
    <name type="common">Nematode worm</name>
    <dbReference type="NCBI Taxonomy" id="13658"/>
    <lineage>
        <taxon>Eukaryota</taxon>
        <taxon>Metazoa</taxon>
        <taxon>Ecdysozoa</taxon>
        <taxon>Nematoda</taxon>
        <taxon>Enoplea</taxon>
        <taxon>Dorylaimia</taxon>
        <taxon>Mermithida</taxon>
        <taxon>Mermithoidea</taxon>
        <taxon>Mermithidae</taxon>
        <taxon>Romanomermis</taxon>
    </lineage>
</organism>
<dbReference type="AlphaFoldDB" id="A0A915KUI1"/>
<feature type="compositionally biased region" description="Gly residues" evidence="1">
    <location>
        <begin position="524"/>
        <end position="533"/>
    </location>
</feature>
<feature type="compositionally biased region" description="Basic and acidic residues" evidence="1">
    <location>
        <begin position="355"/>
        <end position="377"/>
    </location>
</feature>
<evidence type="ECO:0000313" key="2">
    <source>
        <dbReference type="Proteomes" id="UP000887565"/>
    </source>
</evidence>
<dbReference type="Proteomes" id="UP000887565">
    <property type="component" value="Unplaced"/>
</dbReference>
<protein>
    <submittedName>
        <fullName evidence="3">Uncharacterized protein</fullName>
    </submittedName>
</protein>
<dbReference type="WBParaSite" id="nRc.2.0.1.t42440-RA">
    <property type="protein sequence ID" value="nRc.2.0.1.t42440-RA"/>
    <property type="gene ID" value="nRc.2.0.1.g42440"/>
</dbReference>
<evidence type="ECO:0000256" key="1">
    <source>
        <dbReference type="SAM" id="MobiDB-lite"/>
    </source>
</evidence>
<feature type="region of interest" description="Disordered" evidence="1">
    <location>
        <begin position="169"/>
        <end position="219"/>
    </location>
</feature>
<feature type="compositionally biased region" description="Basic and acidic residues" evidence="1">
    <location>
        <begin position="310"/>
        <end position="327"/>
    </location>
</feature>
<accession>A0A915KUI1</accession>
<evidence type="ECO:0000313" key="3">
    <source>
        <dbReference type="WBParaSite" id="nRc.2.0.1.t42440-RA"/>
    </source>
</evidence>
<proteinExistence type="predicted"/>
<feature type="compositionally biased region" description="Low complexity" evidence="1">
    <location>
        <begin position="293"/>
        <end position="306"/>
    </location>
</feature>